<keyword evidence="3" id="KW-1185">Reference proteome</keyword>
<dbReference type="PROSITE" id="PS50003">
    <property type="entry name" value="PH_DOMAIN"/>
    <property type="match status" value="1"/>
</dbReference>
<feature type="domain" description="PH" evidence="1">
    <location>
        <begin position="1"/>
        <end position="24"/>
    </location>
</feature>
<name>A0A917C5D2_9PROT</name>
<comment type="caution">
    <text evidence="2">The sequence shown here is derived from an EMBL/GenBank/DDBJ whole genome shotgun (WGS) entry which is preliminary data.</text>
</comment>
<sequence length="160" mass="18906">MQFRAAVKSKNRQDWIEKLRGTLTKLMENIPTESELRSSQERVNEEKRAKCVQAIWELEFRINPSEPDHRVLLTLSRLLISRYTGYDPFRNQNNSILDTDAKSIECLKEWKTFGDNTKSLNFQLAKTDEEVVRWCDLKNMVAKLSQAVLKKEWERVKRGM</sequence>
<reference evidence="2" key="2">
    <citation type="submission" date="2020-09" db="EMBL/GenBank/DDBJ databases">
        <authorList>
            <person name="Sun Q."/>
            <person name="Zhou Y."/>
        </authorList>
    </citation>
    <scope>NUCLEOTIDE SEQUENCE</scope>
    <source>
        <strain evidence="2">CGMCC 1.15254</strain>
    </source>
</reference>
<proteinExistence type="predicted"/>
<accession>A0A917C5D2</accession>
<evidence type="ECO:0000313" key="2">
    <source>
        <dbReference type="EMBL" id="GGF71032.1"/>
    </source>
</evidence>
<dbReference type="AlphaFoldDB" id="A0A917C5D2"/>
<reference evidence="2" key="1">
    <citation type="journal article" date="2014" name="Int. J. Syst. Evol. Microbiol.">
        <title>Complete genome sequence of Corynebacterium casei LMG S-19264T (=DSM 44701T), isolated from a smear-ripened cheese.</title>
        <authorList>
            <consortium name="US DOE Joint Genome Institute (JGI-PGF)"/>
            <person name="Walter F."/>
            <person name="Albersmeier A."/>
            <person name="Kalinowski J."/>
            <person name="Ruckert C."/>
        </authorList>
    </citation>
    <scope>NUCLEOTIDE SEQUENCE</scope>
    <source>
        <strain evidence="2">CGMCC 1.15254</strain>
    </source>
</reference>
<evidence type="ECO:0000313" key="3">
    <source>
        <dbReference type="Proteomes" id="UP000632498"/>
    </source>
</evidence>
<dbReference type="EMBL" id="BMHV01000021">
    <property type="protein sequence ID" value="GGF71032.1"/>
    <property type="molecule type" value="Genomic_DNA"/>
</dbReference>
<protein>
    <recommendedName>
        <fullName evidence="1">PH domain-containing protein</fullName>
    </recommendedName>
</protein>
<evidence type="ECO:0000259" key="1">
    <source>
        <dbReference type="PROSITE" id="PS50003"/>
    </source>
</evidence>
<organism evidence="2 3">
    <name type="scientific">Terasakiella brassicae</name>
    <dbReference type="NCBI Taxonomy" id="1634917"/>
    <lineage>
        <taxon>Bacteria</taxon>
        <taxon>Pseudomonadati</taxon>
        <taxon>Pseudomonadota</taxon>
        <taxon>Alphaproteobacteria</taxon>
        <taxon>Rhodospirillales</taxon>
        <taxon>Terasakiellaceae</taxon>
        <taxon>Terasakiella</taxon>
    </lineage>
</organism>
<dbReference type="InterPro" id="IPR001849">
    <property type="entry name" value="PH_domain"/>
</dbReference>
<dbReference type="Proteomes" id="UP000632498">
    <property type="component" value="Unassembled WGS sequence"/>
</dbReference>
<gene>
    <name evidence="2" type="ORF">GCM10011332_26260</name>
</gene>